<comment type="caution">
    <text evidence="1">The sequence shown here is derived from an EMBL/GenBank/DDBJ whole genome shotgun (WGS) entry which is preliminary data.</text>
</comment>
<sequence>VNSTLTEARLNGINVVVGRQGESCNSVCKSRGQSCVPNKLVVLNHCDM</sequence>
<evidence type="ECO:0000313" key="2">
    <source>
        <dbReference type="Proteomes" id="UP000265520"/>
    </source>
</evidence>
<organism evidence="1 2">
    <name type="scientific">Trifolium medium</name>
    <dbReference type="NCBI Taxonomy" id="97028"/>
    <lineage>
        <taxon>Eukaryota</taxon>
        <taxon>Viridiplantae</taxon>
        <taxon>Streptophyta</taxon>
        <taxon>Embryophyta</taxon>
        <taxon>Tracheophyta</taxon>
        <taxon>Spermatophyta</taxon>
        <taxon>Magnoliopsida</taxon>
        <taxon>eudicotyledons</taxon>
        <taxon>Gunneridae</taxon>
        <taxon>Pentapetalae</taxon>
        <taxon>rosids</taxon>
        <taxon>fabids</taxon>
        <taxon>Fabales</taxon>
        <taxon>Fabaceae</taxon>
        <taxon>Papilionoideae</taxon>
        <taxon>50 kb inversion clade</taxon>
        <taxon>NPAAA clade</taxon>
        <taxon>Hologalegina</taxon>
        <taxon>IRL clade</taxon>
        <taxon>Trifolieae</taxon>
        <taxon>Trifolium</taxon>
    </lineage>
</organism>
<dbReference type="Proteomes" id="UP000265520">
    <property type="component" value="Unassembled WGS sequence"/>
</dbReference>
<evidence type="ECO:0000313" key="1">
    <source>
        <dbReference type="EMBL" id="MCI33592.1"/>
    </source>
</evidence>
<proteinExistence type="predicted"/>
<accession>A0A392RBU6</accession>
<dbReference type="EMBL" id="LXQA010205640">
    <property type="protein sequence ID" value="MCI33592.1"/>
    <property type="molecule type" value="Genomic_DNA"/>
</dbReference>
<dbReference type="AlphaFoldDB" id="A0A392RBU6"/>
<protein>
    <submittedName>
        <fullName evidence="1">Uncharacterized protein</fullName>
    </submittedName>
</protein>
<name>A0A392RBU6_9FABA</name>
<reference evidence="1 2" key="1">
    <citation type="journal article" date="2018" name="Front. Plant Sci.">
        <title>Red Clover (Trifolium pratense) and Zigzag Clover (T. medium) - A Picture of Genomic Similarities and Differences.</title>
        <authorList>
            <person name="Dluhosova J."/>
            <person name="Istvanek J."/>
            <person name="Nedelnik J."/>
            <person name="Repkova J."/>
        </authorList>
    </citation>
    <scope>NUCLEOTIDE SEQUENCE [LARGE SCALE GENOMIC DNA]</scope>
    <source>
        <strain evidence="2">cv. 10/8</strain>
        <tissue evidence="1">Leaf</tissue>
    </source>
</reference>
<feature type="non-terminal residue" evidence="1">
    <location>
        <position position="1"/>
    </location>
</feature>
<keyword evidence="2" id="KW-1185">Reference proteome</keyword>